<dbReference type="InterPro" id="IPR009846">
    <property type="entry name" value="SF3b5/RDS3-10"/>
</dbReference>
<dbReference type="RefSeq" id="XP_005710175.1">
    <property type="nucleotide sequence ID" value="XM_005710118.1"/>
</dbReference>
<dbReference type="GO" id="GO:0071011">
    <property type="term" value="C:precatalytic spliceosome"/>
    <property type="evidence" value="ECO:0007669"/>
    <property type="project" value="TreeGrafter"/>
</dbReference>
<dbReference type="EMBL" id="HG002086">
    <property type="protein sequence ID" value="CDF39881.1"/>
    <property type="molecule type" value="Genomic_DNA"/>
</dbReference>
<dbReference type="PhylomeDB" id="R7QQX0"/>
<dbReference type="Gramene" id="CDF39881">
    <property type="protein sequence ID" value="CDF39881"/>
    <property type="gene ID" value="CHC_T00010101001"/>
</dbReference>
<proteinExistence type="predicted"/>
<dbReference type="OMA" id="YDRFNIH"/>
<name>R7QQX0_CHOCR</name>
<protein>
    <submittedName>
        <fullName evidence="2">Putative splicing factor 3B subunit 5</fullName>
    </submittedName>
</protein>
<sequence>MTSNTPQSGVSAQLEHLQARYVGTGHPGTTQHEWATNQHRDSIASYLAHPWMLEYFSVAEGASVGRIKHNLLEKMHRPCGEPPQRQNILKRKIDEISKSSAAQE</sequence>
<gene>
    <name evidence="2" type="ORF">CHC_T00010101001</name>
</gene>
<accession>R7QQX0</accession>
<dbReference type="KEGG" id="ccp:CHC_T00010101001"/>
<dbReference type="Pfam" id="PF07189">
    <property type="entry name" value="SF3b10"/>
    <property type="match status" value="1"/>
</dbReference>
<evidence type="ECO:0000256" key="1">
    <source>
        <dbReference type="SAM" id="MobiDB-lite"/>
    </source>
</evidence>
<dbReference type="Proteomes" id="UP000012073">
    <property type="component" value="Unassembled WGS sequence"/>
</dbReference>
<feature type="region of interest" description="Disordered" evidence="1">
    <location>
        <begin position="76"/>
        <end position="104"/>
    </location>
</feature>
<evidence type="ECO:0000313" key="3">
    <source>
        <dbReference type="Proteomes" id="UP000012073"/>
    </source>
</evidence>
<dbReference type="OrthoDB" id="274726at2759"/>
<dbReference type="STRING" id="2769.R7QQX0"/>
<keyword evidence="3" id="KW-1185">Reference proteome</keyword>
<organism evidence="2 3">
    <name type="scientific">Chondrus crispus</name>
    <name type="common">Carrageen Irish moss</name>
    <name type="synonym">Polymorpha crispa</name>
    <dbReference type="NCBI Taxonomy" id="2769"/>
    <lineage>
        <taxon>Eukaryota</taxon>
        <taxon>Rhodophyta</taxon>
        <taxon>Florideophyceae</taxon>
        <taxon>Rhodymeniophycidae</taxon>
        <taxon>Gigartinales</taxon>
        <taxon>Gigartinaceae</taxon>
        <taxon>Chondrus</taxon>
    </lineage>
</organism>
<dbReference type="GeneID" id="17317894"/>
<dbReference type="GO" id="GO:0005686">
    <property type="term" value="C:U2 snRNP"/>
    <property type="evidence" value="ECO:0007669"/>
    <property type="project" value="TreeGrafter"/>
</dbReference>
<dbReference type="GO" id="GO:0000398">
    <property type="term" value="P:mRNA splicing, via spliceosome"/>
    <property type="evidence" value="ECO:0007669"/>
    <property type="project" value="TreeGrafter"/>
</dbReference>
<dbReference type="AlphaFoldDB" id="R7QQX0"/>
<dbReference type="PANTHER" id="PTHR20978:SF0">
    <property type="entry name" value="SPLICING FACTOR 3B SUBUNIT 5"/>
    <property type="match status" value="1"/>
</dbReference>
<reference evidence="3" key="1">
    <citation type="journal article" date="2013" name="Proc. Natl. Acad. Sci. U.S.A.">
        <title>Genome structure and metabolic features in the red seaweed Chondrus crispus shed light on evolution of the Archaeplastida.</title>
        <authorList>
            <person name="Collen J."/>
            <person name="Porcel B."/>
            <person name="Carre W."/>
            <person name="Ball S.G."/>
            <person name="Chaparro C."/>
            <person name="Tonon T."/>
            <person name="Barbeyron T."/>
            <person name="Michel G."/>
            <person name="Noel B."/>
            <person name="Valentin K."/>
            <person name="Elias M."/>
            <person name="Artiguenave F."/>
            <person name="Arun A."/>
            <person name="Aury J.M."/>
            <person name="Barbosa-Neto J.F."/>
            <person name="Bothwell J.H."/>
            <person name="Bouget F.Y."/>
            <person name="Brillet L."/>
            <person name="Cabello-Hurtado F."/>
            <person name="Capella-Gutierrez S."/>
            <person name="Charrier B."/>
            <person name="Cladiere L."/>
            <person name="Cock J.M."/>
            <person name="Coelho S.M."/>
            <person name="Colleoni C."/>
            <person name="Czjzek M."/>
            <person name="Da Silva C."/>
            <person name="Delage L."/>
            <person name="Denoeud F."/>
            <person name="Deschamps P."/>
            <person name="Dittami S.M."/>
            <person name="Gabaldon T."/>
            <person name="Gachon C.M."/>
            <person name="Groisillier A."/>
            <person name="Herve C."/>
            <person name="Jabbari K."/>
            <person name="Katinka M."/>
            <person name="Kloareg B."/>
            <person name="Kowalczyk N."/>
            <person name="Labadie K."/>
            <person name="Leblanc C."/>
            <person name="Lopez P.J."/>
            <person name="McLachlan D.H."/>
            <person name="Meslet-Cladiere L."/>
            <person name="Moustafa A."/>
            <person name="Nehr Z."/>
            <person name="Nyvall Collen P."/>
            <person name="Panaud O."/>
            <person name="Partensky F."/>
            <person name="Poulain J."/>
            <person name="Rensing S.A."/>
            <person name="Rousvoal S."/>
            <person name="Samson G."/>
            <person name="Symeonidi A."/>
            <person name="Weissenbach J."/>
            <person name="Zambounis A."/>
            <person name="Wincker P."/>
            <person name="Boyen C."/>
        </authorList>
    </citation>
    <scope>NUCLEOTIDE SEQUENCE [LARGE SCALE GENOMIC DNA]</scope>
    <source>
        <strain evidence="3">cv. Stackhouse</strain>
    </source>
</reference>
<evidence type="ECO:0000313" key="2">
    <source>
        <dbReference type="EMBL" id="CDF39881.1"/>
    </source>
</evidence>
<dbReference type="PANTHER" id="PTHR20978">
    <property type="entry name" value="SPLICING FACTOR 3B SUBUNIT 5"/>
    <property type="match status" value="1"/>
</dbReference>